<dbReference type="RefSeq" id="WP_194372080.1">
    <property type="nucleotide sequence ID" value="NZ_CP054492.1"/>
</dbReference>
<evidence type="ECO:0000256" key="1">
    <source>
        <dbReference type="SAM" id="Phobius"/>
    </source>
</evidence>
<dbReference type="Gene3D" id="6.20.350.10">
    <property type="match status" value="1"/>
</dbReference>
<evidence type="ECO:0000313" key="3">
    <source>
        <dbReference type="Proteomes" id="UP000593994"/>
    </source>
</evidence>
<dbReference type="Proteomes" id="UP000593994">
    <property type="component" value="Chromosome"/>
</dbReference>
<dbReference type="EMBL" id="CP054492">
    <property type="protein sequence ID" value="QOY53233.1"/>
    <property type="molecule type" value="Genomic_DNA"/>
</dbReference>
<feature type="transmembrane region" description="Helical" evidence="1">
    <location>
        <begin position="93"/>
        <end position="112"/>
    </location>
</feature>
<dbReference type="AlphaFoldDB" id="A0A7S7RP87"/>
<keyword evidence="1" id="KW-0812">Transmembrane</keyword>
<feature type="transmembrane region" description="Helical" evidence="1">
    <location>
        <begin position="30"/>
        <end position="48"/>
    </location>
</feature>
<protein>
    <recommendedName>
        <fullName evidence="4">RCK N-terminal domain-containing protein</fullName>
    </recommendedName>
</protein>
<keyword evidence="1" id="KW-1133">Transmembrane helix</keyword>
<dbReference type="KEGG" id="sbal:HUE88_06015"/>
<proteinExistence type="predicted"/>
<accession>A0A7S7RP87</accession>
<gene>
    <name evidence="2" type="ORF">HUE88_06015</name>
</gene>
<evidence type="ECO:0008006" key="4">
    <source>
        <dbReference type="Google" id="ProtNLM"/>
    </source>
</evidence>
<keyword evidence="3" id="KW-1185">Reference proteome</keyword>
<evidence type="ECO:0000313" key="2">
    <source>
        <dbReference type="EMBL" id="QOY53233.1"/>
    </source>
</evidence>
<reference evidence="2 3" key="1">
    <citation type="submission" date="2020-05" db="EMBL/GenBank/DDBJ databases">
        <title>Sulfurimonas marisnigri, sp. nov., and Sulfurimonas baltica, sp. nov., manganese oxide reducing chemolithoautotrophs of the class Epsilonproteobacteria isolated from the pelagic redoxclines of the Black and Baltic Seas and emended description of the genus Sulfurimonas.</title>
        <authorList>
            <person name="Henkel J.V."/>
            <person name="Laudan C."/>
            <person name="Werner J."/>
            <person name="Neu T."/>
            <person name="Plewe S."/>
            <person name="Sproer C."/>
            <person name="Bunk B."/>
            <person name="Schulz-Vogt H.N."/>
        </authorList>
    </citation>
    <scope>NUCLEOTIDE SEQUENCE [LARGE SCALE GENOMIC DNA]</scope>
    <source>
        <strain evidence="2 3">GD2</strain>
    </source>
</reference>
<sequence>MDISLKLKNIIYRIADIFFKVMRTVSKNKLFIIIMIFVFAYYLGVSGIKEVVELSIASVQVSTDKSIFSSVWFLAFENLFVQLPGELTNTKVITAQFIAHFALLFTVVLVLFKDWIVLLKLKTLSYVKHTLVIGLGENNRMYLESEIKSGHESNIIIIEPDIANAHARYFQNEGFGVFFGTIEEYSIKFQNLERVVISAGNDRENIEIAGKLLQQIPDTMNKEKFGEPTIIHIHLQNQDYKALFKQNVLNSRADLPLEFKPYSFNDDAVRYLFDKHTVLGNFHTIAKREESYNIVVIGDGNLAERIIYHLCTLSILPNKNHLTVHCINENTESFITRVKSNFTELSKIKSISFHEHHLSMENPNFFNSDVWALNNLTNVFICHDDENINLECVVNLHDKVYIKDAVHKTMKTKVHFAMYHNMQLSQSIDENKDEFKQFFTFGDASKICSREYFIDENHENIAKLIHNGYGDIYNDKSIGDFEDKIFVKIIESKWLDSTKFSDRESNRSQALHINTKLMSLGLKKVKYDDTDKTQVEIRRLLLKENKKAFKPFCSQLKITQKELVNFSSQLPKLYDDESHLDEEMINKYYEILMKDEGMLAKLMQAEHERWNAFHYINGWKFNKDKNKDIKEHNCLISLGEFNDVKRKMTIIYDLYSVLYMPNYLASTGYKIVPIDDISIGVIGNSDKNMPDDKLKNILKIELEKIISKHGNIELISSLREGTERIFVDLALEVDIQKIKELTVPMPFEEEDYIQDFNQNSSKDMFTRYTVFDEIYSHMKVDAYSLTHGSPRTQKNPEKQNNFNEQQYMKSREDVLKLSDIVFLILNKQSDDIRTKEVLTQAKKYSKKIICINPRIYDVCSKETLDIYLTGD</sequence>
<keyword evidence="1" id="KW-0472">Membrane</keyword>
<name>A0A7S7RP87_9BACT</name>
<organism evidence="2 3">
    <name type="scientific">Candidatus Sulfurimonas baltica</name>
    <dbReference type="NCBI Taxonomy" id="2740404"/>
    <lineage>
        <taxon>Bacteria</taxon>
        <taxon>Pseudomonadati</taxon>
        <taxon>Campylobacterota</taxon>
        <taxon>Epsilonproteobacteria</taxon>
        <taxon>Campylobacterales</taxon>
        <taxon>Sulfurimonadaceae</taxon>
        <taxon>Sulfurimonas</taxon>
    </lineage>
</organism>